<dbReference type="KEGG" id="aue:C5O00_04985"/>
<evidence type="ECO:0000313" key="3">
    <source>
        <dbReference type="Proteomes" id="UP000238442"/>
    </source>
</evidence>
<sequence length="250" mass="28973">MKKKLQKEISELASELGREGSDFNVLKVKQAIRLIYEKLTVLEYLEGQLEGGSQSYDSKSFREQNWFVEPEPVPQPEHKEELVEPLMEKIKDIVAQMPEESRQVDELLEEVLPNKKYIKNDLEEFASNYQETPVFERKEQQSTEVVRPPAGIKKDSLANGTSEADKPKSLNDVVNTGLNIGLNDRLAFIKHLFNGKADEYSRVLSQINSMQSFEEADTFIKGKVKPDYNYWLNKEEYVERFMAVVEKRFN</sequence>
<name>A0A2S0HVC0_9FLAO</name>
<proteinExistence type="predicted"/>
<organism evidence="2 3">
    <name type="scientific">Pukyongia salina</name>
    <dbReference type="NCBI Taxonomy" id="2094025"/>
    <lineage>
        <taxon>Bacteria</taxon>
        <taxon>Pseudomonadati</taxon>
        <taxon>Bacteroidota</taxon>
        <taxon>Flavobacteriia</taxon>
        <taxon>Flavobacteriales</taxon>
        <taxon>Flavobacteriaceae</taxon>
        <taxon>Pukyongia</taxon>
    </lineage>
</organism>
<evidence type="ECO:0000313" key="2">
    <source>
        <dbReference type="EMBL" id="AVI50556.1"/>
    </source>
</evidence>
<dbReference type="EMBL" id="CP027062">
    <property type="protein sequence ID" value="AVI50556.1"/>
    <property type="molecule type" value="Genomic_DNA"/>
</dbReference>
<evidence type="ECO:0000256" key="1">
    <source>
        <dbReference type="SAM" id="MobiDB-lite"/>
    </source>
</evidence>
<dbReference type="OrthoDB" id="1100725at2"/>
<gene>
    <name evidence="2" type="ORF">C5O00_04985</name>
</gene>
<protein>
    <submittedName>
        <fullName evidence="2">Uncharacterized protein</fullName>
    </submittedName>
</protein>
<keyword evidence="3" id="KW-1185">Reference proteome</keyword>
<feature type="region of interest" description="Disordered" evidence="1">
    <location>
        <begin position="136"/>
        <end position="168"/>
    </location>
</feature>
<dbReference type="Proteomes" id="UP000238442">
    <property type="component" value="Chromosome"/>
</dbReference>
<dbReference type="AlphaFoldDB" id="A0A2S0HVC0"/>
<reference evidence="2 3" key="1">
    <citation type="submission" date="2018-02" db="EMBL/GenBank/DDBJ databases">
        <title>Genomic analysis of the strain RR4-38 isolated from a seawater recirculating aquaculture system.</title>
        <authorList>
            <person name="Kim Y.-S."/>
            <person name="Jang Y.H."/>
            <person name="Kim K.-H."/>
        </authorList>
    </citation>
    <scope>NUCLEOTIDE SEQUENCE [LARGE SCALE GENOMIC DNA]</scope>
    <source>
        <strain evidence="2 3">RR4-38</strain>
    </source>
</reference>
<dbReference type="RefSeq" id="WP_105215484.1">
    <property type="nucleotide sequence ID" value="NZ_CP027062.1"/>
</dbReference>
<accession>A0A2S0HVC0</accession>